<keyword evidence="3" id="KW-1185">Reference proteome</keyword>
<dbReference type="Proteomes" id="UP000004956">
    <property type="component" value="Unassembled WGS sequence"/>
</dbReference>
<accession>H3KGR8</accession>
<evidence type="ECO:0000256" key="1">
    <source>
        <dbReference type="SAM" id="SignalP"/>
    </source>
</evidence>
<reference evidence="2 3" key="1">
    <citation type="submission" date="2011-11" db="EMBL/GenBank/DDBJ databases">
        <authorList>
            <person name="Weinstock G."/>
            <person name="Sodergren E."/>
            <person name="Clifton S."/>
            <person name="Fulton L."/>
            <person name="Fulton B."/>
            <person name="Courtney L."/>
            <person name="Fronick C."/>
            <person name="Harrison M."/>
            <person name="Strong C."/>
            <person name="Farmer C."/>
            <person name="Delahaunty K."/>
            <person name="Markovic C."/>
            <person name="Hall O."/>
            <person name="Minx P."/>
            <person name="Tomlinson C."/>
            <person name="Mitreva M."/>
            <person name="Hou S."/>
            <person name="Chen J."/>
            <person name="Wollam A."/>
            <person name="Pepin K.H."/>
            <person name="Johnson M."/>
            <person name="Bhonagiri V."/>
            <person name="Zhang X."/>
            <person name="Suruliraj S."/>
            <person name="Warren W."/>
            <person name="Chinwalla A."/>
            <person name="Mardis E.R."/>
            <person name="Wilson R.K."/>
        </authorList>
    </citation>
    <scope>NUCLEOTIDE SEQUENCE [LARGE SCALE GENOMIC DNA]</scope>
    <source>
        <strain evidence="2 3">YIT 11816</strain>
    </source>
</reference>
<evidence type="ECO:0000313" key="2">
    <source>
        <dbReference type="EMBL" id="EHY30701.1"/>
    </source>
</evidence>
<organism evidence="2 3">
    <name type="scientific">Sutterella parvirubra YIT 11816</name>
    <dbReference type="NCBI Taxonomy" id="762967"/>
    <lineage>
        <taxon>Bacteria</taxon>
        <taxon>Pseudomonadati</taxon>
        <taxon>Pseudomonadota</taxon>
        <taxon>Betaproteobacteria</taxon>
        <taxon>Burkholderiales</taxon>
        <taxon>Sutterellaceae</taxon>
        <taxon>Sutterella</taxon>
    </lineage>
</organism>
<dbReference type="HOGENOM" id="CLU_2873298_0_0_4"/>
<comment type="caution">
    <text evidence="2">The sequence shown here is derived from an EMBL/GenBank/DDBJ whole genome shotgun (WGS) entry which is preliminary data.</text>
</comment>
<dbReference type="STRING" id="762967.HMPREF9440_01950"/>
<evidence type="ECO:0000313" key="3">
    <source>
        <dbReference type="Proteomes" id="UP000004956"/>
    </source>
</evidence>
<sequence>MKTAQAIIALCAAISTALTPVAATAADTLDLNLPSLGTAGSSALSPLEEQKLGAQLMTQVRADPT</sequence>
<feature type="signal peptide" evidence="1">
    <location>
        <begin position="1"/>
        <end position="25"/>
    </location>
</feature>
<proteinExistence type="predicted"/>
<name>H3KGR8_9BURK</name>
<gene>
    <name evidence="2" type="ORF">HMPREF9440_01950</name>
</gene>
<dbReference type="EMBL" id="AFBQ01000292">
    <property type="protein sequence ID" value="EHY30701.1"/>
    <property type="molecule type" value="Genomic_DNA"/>
</dbReference>
<feature type="non-terminal residue" evidence="2">
    <location>
        <position position="65"/>
    </location>
</feature>
<dbReference type="AlphaFoldDB" id="H3KGR8"/>
<protein>
    <submittedName>
        <fullName evidence="2">Uncharacterized protein</fullName>
    </submittedName>
</protein>
<feature type="chain" id="PRO_5003588019" evidence="1">
    <location>
        <begin position="26"/>
        <end position="65"/>
    </location>
</feature>
<keyword evidence="1" id="KW-0732">Signal</keyword>